<keyword evidence="3" id="KW-1185">Reference proteome</keyword>
<evidence type="ECO:0000313" key="3">
    <source>
        <dbReference type="Proteomes" id="UP000028602"/>
    </source>
</evidence>
<accession>A0A085J9D3</accession>
<name>A0A085J9D3_9GAMM</name>
<gene>
    <name evidence="2" type="ORF">GTPT_3354</name>
</gene>
<dbReference type="Proteomes" id="UP000028602">
    <property type="component" value="Unassembled WGS sequence"/>
</dbReference>
<feature type="region of interest" description="Disordered" evidence="1">
    <location>
        <begin position="48"/>
        <end position="99"/>
    </location>
</feature>
<organism evidence="2 3">
    <name type="scientific">Tatumella ptyseos ATCC 33301</name>
    <dbReference type="NCBI Taxonomy" id="1005995"/>
    <lineage>
        <taxon>Bacteria</taxon>
        <taxon>Pseudomonadati</taxon>
        <taxon>Pseudomonadota</taxon>
        <taxon>Gammaproteobacteria</taxon>
        <taxon>Enterobacterales</taxon>
        <taxon>Erwiniaceae</taxon>
        <taxon>Tatumella</taxon>
    </lineage>
</organism>
<dbReference type="EMBL" id="JMPR01000054">
    <property type="protein sequence ID" value="KFD17079.1"/>
    <property type="molecule type" value="Genomic_DNA"/>
</dbReference>
<feature type="region of interest" description="Disordered" evidence="1">
    <location>
        <begin position="1"/>
        <end position="22"/>
    </location>
</feature>
<sequence length="99" mass="10372">MPGKHPLFSAVSDTDSDNIDPGIAERVTDLSMAEGLSVSLSPVREIKRQNKHRHRPGIALRSEIPREHTGGAGGVGHAIFSHSPVGHKKSSGAASSSSL</sequence>
<evidence type="ECO:0000256" key="1">
    <source>
        <dbReference type="SAM" id="MobiDB-lite"/>
    </source>
</evidence>
<proteinExistence type="predicted"/>
<comment type="caution">
    <text evidence="2">The sequence shown here is derived from an EMBL/GenBank/DDBJ whole genome shotgun (WGS) entry which is preliminary data.</text>
</comment>
<evidence type="ECO:0000313" key="2">
    <source>
        <dbReference type="EMBL" id="KFD17079.1"/>
    </source>
</evidence>
<reference evidence="2 3" key="1">
    <citation type="submission" date="2014-05" db="EMBL/GenBank/DDBJ databases">
        <title>ATOL: Assembling a taxonomically balanced genome-scale reconstruction of the evolutionary history of the Enterobacteriaceae.</title>
        <authorList>
            <person name="Plunkett G.III."/>
            <person name="Neeno-Eckwall E.C."/>
            <person name="Glasner J.D."/>
            <person name="Perna N.T."/>
        </authorList>
    </citation>
    <scope>NUCLEOTIDE SEQUENCE [LARGE SCALE GENOMIC DNA]</scope>
    <source>
        <strain evidence="2 3">ATCC 33301</strain>
    </source>
</reference>
<protein>
    <submittedName>
        <fullName evidence="2">Uncharacterized protein</fullName>
    </submittedName>
</protein>
<dbReference type="AlphaFoldDB" id="A0A085J9D3"/>